<keyword evidence="3" id="KW-1185">Reference proteome</keyword>
<protein>
    <submittedName>
        <fullName evidence="2">Acetyltransferase (GNAT) family protein</fullName>
    </submittedName>
</protein>
<keyword evidence="2" id="KW-0808">Transferase</keyword>
<evidence type="ECO:0000313" key="2">
    <source>
        <dbReference type="EMBL" id="RDI59310.1"/>
    </source>
</evidence>
<accession>A0A370HLU7</accession>
<dbReference type="Pfam" id="PF13480">
    <property type="entry name" value="Acetyltransf_6"/>
    <property type="match status" value="1"/>
</dbReference>
<comment type="caution">
    <text evidence="2">The sequence shown here is derived from an EMBL/GenBank/DDBJ whole genome shotgun (WGS) entry which is preliminary data.</text>
</comment>
<dbReference type="Proteomes" id="UP000254925">
    <property type="component" value="Unassembled WGS sequence"/>
</dbReference>
<evidence type="ECO:0000259" key="1">
    <source>
        <dbReference type="Pfam" id="PF13480"/>
    </source>
</evidence>
<dbReference type="EMBL" id="QQBB01000004">
    <property type="protein sequence ID" value="RDI59310.1"/>
    <property type="molecule type" value="Genomic_DNA"/>
</dbReference>
<dbReference type="AlphaFoldDB" id="A0A370HLU7"/>
<gene>
    <name evidence="2" type="ORF">DES45_104221</name>
</gene>
<sequence length="390" mass="44877">MQAISDIEQLAEYTAELEDLSKDLAVQNVSYEPWILCPILKASGVNRKFVFVLIFDSPSDDRTRLIGFFPFERVVLHHLVPLSCLRLWADPFNYLNARCDPLIRKGHDYCIEVLLDWFAQEKTHADLINLRGLTDGTSIVRSLTSSLSGKKRLEHIESTIESHLYRRHVNADSYINAVLSKRSQQTLRRYERRLRDLGTVEYADVDECLDIEQLIDEFIDLEDQGWKGKQGVSISAYGHREWVKQLLLDAHSRQRLSLLTMRVDRKLIAARCVLFSKPGSFLFKLTYDEKDIYAKRSPGLLLEFEAIRRMHSDQMMLGHEIDWLDTCSSPHSPIFSRSRSEGLKVRRFIIARSGSVAALAIAMSPYAARAEQLMNGCTRWVRQKVKALTS</sequence>
<dbReference type="InterPro" id="IPR016181">
    <property type="entry name" value="Acyl_CoA_acyltransferase"/>
</dbReference>
<dbReference type="SUPFAM" id="SSF55729">
    <property type="entry name" value="Acyl-CoA N-acyltransferases (Nat)"/>
    <property type="match status" value="1"/>
</dbReference>
<dbReference type="InterPro" id="IPR038740">
    <property type="entry name" value="BioF2-like_GNAT_dom"/>
</dbReference>
<dbReference type="RefSeq" id="WP_170151474.1">
    <property type="nucleotide sequence ID" value="NZ_QQBB01000004.1"/>
</dbReference>
<organism evidence="2 3">
    <name type="scientific">Microvirga subterranea</name>
    <dbReference type="NCBI Taxonomy" id="186651"/>
    <lineage>
        <taxon>Bacteria</taxon>
        <taxon>Pseudomonadati</taxon>
        <taxon>Pseudomonadota</taxon>
        <taxon>Alphaproteobacteria</taxon>
        <taxon>Hyphomicrobiales</taxon>
        <taxon>Methylobacteriaceae</taxon>
        <taxon>Microvirga</taxon>
    </lineage>
</organism>
<proteinExistence type="predicted"/>
<dbReference type="GO" id="GO:0016740">
    <property type="term" value="F:transferase activity"/>
    <property type="evidence" value="ECO:0007669"/>
    <property type="project" value="UniProtKB-KW"/>
</dbReference>
<evidence type="ECO:0000313" key="3">
    <source>
        <dbReference type="Proteomes" id="UP000254925"/>
    </source>
</evidence>
<reference evidence="2 3" key="1">
    <citation type="submission" date="2018-07" db="EMBL/GenBank/DDBJ databases">
        <title>Genomic Encyclopedia of Type Strains, Phase IV (KMG-IV): sequencing the most valuable type-strain genomes for metagenomic binning, comparative biology and taxonomic classification.</title>
        <authorList>
            <person name="Goeker M."/>
        </authorList>
    </citation>
    <scope>NUCLEOTIDE SEQUENCE [LARGE SCALE GENOMIC DNA]</scope>
    <source>
        <strain evidence="2 3">DSM 14364</strain>
    </source>
</reference>
<name>A0A370HLU7_9HYPH</name>
<feature type="domain" description="BioF2-like acetyltransferase" evidence="1">
    <location>
        <begin position="183"/>
        <end position="314"/>
    </location>
</feature>